<reference evidence="2" key="2">
    <citation type="submission" date="2017-05" db="EMBL/GenBank/DDBJ databases">
        <authorList>
            <person name="Munson-Mcgee J.H."/>
        </authorList>
    </citation>
    <scope>NUCLEOTIDE SEQUENCE</scope>
    <source>
        <strain evidence="2">SCGC AB-777_F03</strain>
    </source>
</reference>
<gene>
    <name evidence="2" type="ORF">DDW03_001570</name>
    <name evidence="3" type="ORF">DDW03_01340</name>
</gene>
<dbReference type="PANTHER" id="PTHR43384:SF10">
    <property type="entry name" value="ATPASE INVOLVED IN CHROMOSOME PARTITIONING, PARA_MIND FAMILY"/>
    <property type="match status" value="1"/>
</dbReference>
<reference evidence="2" key="4">
    <citation type="submission" date="2021-11" db="EMBL/GenBank/DDBJ databases">
        <authorList>
            <person name="Munson-Mcgee J."/>
            <person name="Field E."/>
            <person name="Bateson M."/>
            <person name="Rooney C."/>
            <person name="Stepanauskas R."/>
            <person name="Young M."/>
        </authorList>
    </citation>
    <scope>NUCLEOTIDE SEQUENCE</scope>
    <source>
        <strain evidence="2">SCGC AB-777_F03</strain>
    </source>
</reference>
<dbReference type="RefSeq" id="WP_228615312.1">
    <property type="nucleotide sequence ID" value="NZ_QEFP02000007.1"/>
</dbReference>
<dbReference type="AlphaFoldDB" id="A0A2T9WLL3"/>
<dbReference type="InterPro" id="IPR025669">
    <property type="entry name" value="AAA_dom"/>
</dbReference>
<reference evidence="3" key="1">
    <citation type="journal article" date="2015" name="Appl. Environ. Microbiol.">
        <title>Nanoarchaeota, Their Sulfolobales Host, and Nanoarchaeota Virus Distribution across Yellowstone National Park Hot Springs.</title>
        <authorList>
            <person name="Munson-McGee J.H."/>
            <person name="Field E.K."/>
            <person name="Bateson M."/>
            <person name="Rooney C."/>
            <person name="Stepanauskas R."/>
            <person name="Young M.J."/>
        </authorList>
    </citation>
    <scope>NUCLEOTIDE SEQUENCE [LARGE SCALE GENOMIC DNA]</scope>
    <source>
        <strain evidence="3">SCGC AB-777_F03</strain>
    </source>
</reference>
<dbReference type="GO" id="GO:0005829">
    <property type="term" value="C:cytosol"/>
    <property type="evidence" value="ECO:0007669"/>
    <property type="project" value="TreeGrafter"/>
</dbReference>
<feature type="domain" description="AAA" evidence="1">
    <location>
        <begin position="3"/>
        <end position="148"/>
    </location>
</feature>
<sequence>MAKVYTISSGKGGVGKTFFSINLSRALSLLNFKTLLIDFNLTTPNVSINLGLGNENNNIHKFLRGEIDINDCIKEYEENFYIIPGSLDIKDLIYISTEKLHNGIMKIYDDFDYIIIDSAAGIGKEALEALKASEEVIIITNYEKSAMFDSYRVTKVLDNLDIKTLGIVLNKIKKDIDYVNAEKFFKKKIIGIIHYDENVQISMNKGVPLIDYNINSIASRDIIKIAEKMTGKELKVRNSFIDNILKIFKWR</sequence>
<dbReference type="Gene3D" id="3.40.50.300">
    <property type="entry name" value="P-loop containing nucleotide triphosphate hydrolases"/>
    <property type="match status" value="1"/>
</dbReference>
<proteinExistence type="predicted"/>
<dbReference type="InterPro" id="IPR027417">
    <property type="entry name" value="P-loop_NTPase"/>
</dbReference>
<dbReference type="EMBL" id="QEFP01000004">
    <property type="protein sequence ID" value="PVU68723.1"/>
    <property type="molecule type" value="Genomic_DNA"/>
</dbReference>
<name>A0A2T9WLL3_NANST</name>
<dbReference type="SUPFAM" id="SSF52540">
    <property type="entry name" value="P-loop containing nucleoside triphosphate hydrolases"/>
    <property type="match status" value="1"/>
</dbReference>
<dbReference type="Pfam" id="PF13614">
    <property type="entry name" value="AAA_31"/>
    <property type="match status" value="1"/>
</dbReference>
<evidence type="ECO:0000313" key="3">
    <source>
        <dbReference type="EMBL" id="PVU68723.1"/>
    </source>
</evidence>
<dbReference type="GO" id="GO:0009898">
    <property type="term" value="C:cytoplasmic side of plasma membrane"/>
    <property type="evidence" value="ECO:0007669"/>
    <property type="project" value="TreeGrafter"/>
</dbReference>
<evidence type="ECO:0000259" key="1">
    <source>
        <dbReference type="Pfam" id="PF13614"/>
    </source>
</evidence>
<reference evidence="3" key="3">
    <citation type="submission" date="2017-05" db="EMBL/GenBank/DDBJ databases">
        <authorList>
            <person name="Song R."/>
            <person name="Chenine A.L."/>
            <person name="Ruprecht R.M."/>
        </authorList>
    </citation>
    <scope>NUCLEOTIDE SEQUENCE</scope>
    <source>
        <strain evidence="3">SCGC AB-777_F03</strain>
    </source>
</reference>
<evidence type="ECO:0000313" key="2">
    <source>
        <dbReference type="EMBL" id="MCC5447086.1"/>
    </source>
</evidence>
<accession>A0A2T9WLL3</accession>
<comment type="caution">
    <text evidence="3">The sequence shown here is derived from an EMBL/GenBank/DDBJ whole genome shotgun (WGS) entry which is preliminary data.</text>
</comment>
<dbReference type="GO" id="GO:0051782">
    <property type="term" value="P:negative regulation of cell division"/>
    <property type="evidence" value="ECO:0007669"/>
    <property type="project" value="TreeGrafter"/>
</dbReference>
<dbReference type="GO" id="GO:0005524">
    <property type="term" value="F:ATP binding"/>
    <property type="evidence" value="ECO:0007669"/>
    <property type="project" value="TreeGrafter"/>
</dbReference>
<dbReference type="EMBL" id="QEFP02000007">
    <property type="protein sequence ID" value="MCC5447086.1"/>
    <property type="molecule type" value="Genomic_DNA"/>
</dbReference>
<protein>
    <submittedName>
        <fullName evidence="2">AAA family ATPase</fullName>
    </submittedName>
</protein>
<dbReference type="Proteomes" id="UP000245509">
    <property type="component" value="Unassembled WGS sequence"/>
</dbReference>
<dbReference type="InterPro" id="IPR050625">
    <property type="entry name" value="ParA/MinD_ATPase"/>
</dbReference>
<dbReference type="PANTHER" id="PTHR43384">
    <property type="entry name" value="SEPTUM SITE-DETERMINING PROTEIN MIND HOMOLOG, CHLOROPLASTIC-RELATED"/>
    <property type="match status" value="1"/>
</dbReference>
<organism evidence="3">
    <name type="scientific">Nanobsidianus stetteri</name>
    <dbReference type="NCBI Taxonomy" id="1294122"/>
    <lineage>
        <taxon>Archaea</taxon>
        <taxon>Nanobdellota</taxon>
        <taxon>Candidatus Nanoarchaeia</taxon>
        <taxon>Nanoarchaeales</taxon>
        <taxon>Nanopusillaceae</taxon>
        <taxon>Candidatus Nanobsidianus</taxon>
    </lineage>
</organism>
<dbReference type="GO" id="GO:0016887">
    <property type="term" value="F:ATP hydrolysis activity"/>
    <property type="evidence" value="ECO:0007669"/>
    <property type="project" value="TreeGrafter"/>
</dbReference>